<dbReference type="EMBL" id="JANJHC010000037">
    <property type="protein sequence ID" value="MDA5624177.1"/>
    <property type="molecule type" value="Genomic_DNA"/>
</dbReference>
<dbReference type="Proteomes" id="UP001145481">
    <property type="component" value="Unassembled WGS sequence"/>
</dbReference>
<dbReference type="InterPro" id="IPR006528">
    <property type="entry name" value="Phage_head_morphogenesis_dom"/>
</dbReference>
<reference evidence="2" key="1">
    <citation type="submission" date="2022-07" db="EMBL/GenBank/DDBJ databases">
        <title>Genome-based characterization of novel serogroup A variants of Pasteurella multocida.</title>
        <authorList>
            <person name="Prajapati A."/>
            <person name="Yogisharadhya R."/>
            <person name="Mohanty N."/>
            <person name="Chanda M."/>
            <person name="Mendem S.K."/>
            <person name="Siddaramappa S."/>
            <person name="Shivachandra S.B."/>
        </authorList>
    </citation>
    <scope>NUCLEOTIDE SEQUENCE</scope>
    <source>
        <strain evidence="2">NIVEDIPm19</strain>
    </source>
</reference>
<proteinExistence type="predicted"/>
<evidence type="ECO:0000313" key="2">
    <source>
        <dbReference type="EMBL" id="MDA5624177.1"/>
    </source>
</evidence>
<accession>A0A9X3URV1</accession>
<sequence>MSNMIPEALPFSEQIDYFRKKINLPTATYLDIYGEAHDYAFVVAGAHTHEIMADFRNALDEVIERGGTLEEFRSEFDRIVEKHSWKYNGGRNWRTRIIYDTNLYGSYNHGRYRQQREMMDVLPYWEYEHNDSAHPRLQHVAWDGLVLRADDPWWDYHYPTRAYGCHCTVKALDDVDLKYQGKTVQQAPEIEWEEKVIGQRSGQTRIVRVPKGVDPSFEQPKRLVPVHQVDKILMQKLETAPTQFASSAVSNVLNYPPALALLNRSMQEMVDTVATEKMARGNMKYVGVVHRDVIRQLESKELAPQTAVIAVRDSDILHALRDVKQGKGISLPIEFWQQLPEKLRNPSAILLDESQKKPTLLFIYQADQGKIAVKMDYEVQVKDQTTNKKERVKLNMVRTASVIKDTEKSWESLKAFEVLWGSLT</sequence>
<organism evidence="2 3">
    <name type="scientific">Pasteurella multocida</name>
    <dbReference type="NCBI Taxonomy" id="747"/>
    <lineage>
        <taxon>Bacteria</taxon>
        <taxon>Pseudomonadati</taxon>
        <taxon>Pseudomonadota</taxon>
        <taxon>Gammaproteobacteria</taxon>
        <taxon>Pasteurellales</taxon>
        <taxon>Pasteurellaceae</taxon>
        <taxon>Pasteurella</taxon>
    </lineage>
</organism>
<protein>
    <submittedName>
        <fullName evidence="2">Phage minor head protein</fullName>
    </submittedName>
</protein>
<dbReference type="Pfam" id="PF04233">
    <property type="entry name" value="Phage_Mu_F"/>
    <property type="match status" value="1"/>
</dbReference>
<dbReference type="AlphaFoldDB" id="A0A9X3URV1"/>
<gene>
    <name evidence="2" type="ORF">NM948_11640</name>
</gene>
<comment type="caution">
    <text evidence="2">The sequence shown here is derived from an EMBL/GenBank/DDBJ whole genome shotgun (WGS) entry which is preliminary data.</text>
</comment>
<name>A0A9X3URV1_PASMD</name>
<evidence type="ECO:0000313" key="3">
    <source>
        <dbReference type="Proteomes" id="UP001145481"/>
    </source>
</evidence>
<evidence type="ECO:0000259" key="1">
    <source>
        <dbReference type="Pfam" id="PF04233"/>
    </source>
</evidence>
<feature type="domain" description="Phage head morphogenesis" evidence="1">
    <location>
        <begin position="54"/>
        <end position="169"/>
    </location>
</feature>
<dbReference type="RefSeq" id="WP_195187137.1">
    <property type="nucleotide sequence ID" value="NZ_JADMLI010000024.1"/>
</dbReference>